<dbReference type="EMBL" id="QKYT01001216">
    <property type="protein sequence ID" value="RIA79610.1"/>
    <property type="molecule type" value="Genomic_DNA"/>
</dbReference>
<evidence type="ECO:0000256" key="2">
    <source>
        <dbReference type="SAM" id="MobiDB-lite"/>
    </source>
</evidence>
<keyword evidence="1" id="KW-0175">Coiled coil</keyword>
<reference evidence="3 4" key="1">
    <citation type="submission" date="2018-06" db="EMBL/GenBank/DDBJ databases">
        <title>Comparative genomics reveals the genomic features of Rhizophagus irregularis, R. cerebriforme, R. diaphanum and Gigaspora rosea, and their symbiotic lifestyle signature.</title>
        <authorList>
            <person name="Morin E."/>
            <person name="San Clemente H."/>
            <person name="Chen E.C.H."/>
            <person name="De La Providencia I."/>
            <person name="Hainaut M."/>
            <person name="Kuo A."/>
            <person name="Kohler A."/>
            <person name="Murat C."/>
            <person name="Tang N."/>
            <person name="Roy S."/>
            <person name="Loubradou J."/>
            <person name="Henrissat B."/>
            <person name="Grigoriev I.V."/>
            <person name="Corradi N."/>
            <person name="Roux C."/>
            <person name="Martin F.M."/>
        </authorList>
    </citation>
    <scope>NUCLEOTIDE SEQUENCE [LARGE SCALE GENOMIC DNA]</scope>
    <source>
        <strain evidence="3 4">DAOM 227022</strain>
    </source>
</reference>
<keyword evidence="4" id="KW-1185">Reference proteome</keyword>
<name>A0A397RZF4_9GLOM</name>
<protein>
    <submittedName>
        <fullName evidence="3">Uncharacterized protein</fullName>
    </submittedName>
</protein>
<dbReference type="OrthoDB" id="2388120at2759"/>
<evidence type="ECO:0000313" key="4">
    <source>
        <dbReference type="Proteomes" id="UP000265703"/>
    </source>
</evidence>
<organism evidence="3 4">
    <name type="scientific">Glomus cerebriforme</name>
    <dbReference type="NCBI Taxonomy" id="658196"/>
    <lineage>
        <taxon>Eukaryota</taxon>
        <taxon>Fungi</taxon>
        <taxon>Fungi incertae sedis</taxon>
        <taxon>Mucoromycota</taxon>
        <taxon>Glomeromycotina</taxon>
        <taxon>Glomeromycetes</taxon>
        <taxon>Glomerales</taxon>
        <taxon>Glomeraceae</taxon>
        <taxon>Glomus</taxon>
    </lineage>
</organism>
<dbReference type="AlphaFoldDB" id="A0A397RZF4"/>
<feature type="region of interest" description="Disordered" evidence="2">
    <location>
        <begin position="9"/>
        <end position="28"/>
    </location>
</feature>
<dbReference type="STRING" id="658196.A0A397RZF4"/>
<proteinExistence type="predicted"/>
<feature type="coiled-coil region" evidence="1">
    <location>
        <begin position="115"/>
        <end position="149"/>
    </location>
</feature>
<accession>A0A397RZF4</accession>
<sequence length="339" mass="38538">MPRIFTLNDVGNNDGSKLGSPPSNRYPPSRLELEEQLKKDREMFIRSAKQLIAKYHTLDKKNKYMQNDLVRSHEENERMQDSMNQLIPLSKQLNGLNNKLVFQITCERKSHADLNAKQLKEIESLKSEINFKDSEITSLEVRINELEAQLLASSKSEKISENFTYDPSCSLIEQGGLEIRVKELKNELEKVTQNSSFKDGLIFCLRSRISDLECQAERDELDQFASQPHQISHDSKIGSAEADHETGISETLCPEKNLPIENSSSSDYKHSKTVEEISRPSRTSHFSSHCLEHELNEKGDCNSISAVPIIVLGSSNPDDRLCGDINYMVYIRTNFLSSL</sequence>
<evidence type="ECO:0000313" key="3">
    <source>
        <dbReference type="EMBL" id="RIA79610.1"/>
    </source>
</evidence>
<evidence type="ECO:0000256" key="1">
    <source>
        <dbReference type="SAM" id="Coils"/>
    </source>
</evidence>
<gene>
    <name evidence="3" type="ORF">C1645_845404</name>
</gene>
<comment type="caution">
    <text evidence="3">The sequence shown here is derived from an EMBL/GenBank/DDBJ whole genome shotgun (WGS) entry which is preliminary data.</text>
</comment>
<dbReference type="Proteomes" id="UP000265703">
    <property type="component" value="Unassembled WGS sequence"/>
</dbReference>